<organism evidence="2 3">
    <name type="scientific">Bacteroides oleiciplenus YIT 12058</name>
    <dbReference type="NCBI Taxonomy" id="742727"/>
    <lineage>
        <taxon>Bacteria</taxon>
        <taxon>Pseudomonadati</taxon>
        <taxon>Bacteroidota</taxon>
        <taxon>Bacteroidia</taxon>
        <taxon>Bacteroidales</taxon>
        <taxon>Bacteroidaceae</taxon>
        <taxon>Bacteroides</taxon>
    </lineage>
</organism>
<proteinExistence type="predicted"/>
<dbReference type="RefSeq" id="WP_009131335.1">
    <property type="nucleotide sequence ID" value="NZ_JH992943.1"/>
</dbReference>
<dbReference type="EMBL" id="ADLF01000016">
    <property type="protein sequence ID" value="EKU88936.1"/>
    <property type="molecule type" value="Genomic_DNA"/>
</dbReference>
<keyword evidence="3" id="KW-1185">Reference proteome</keyword>
<name>K9E056_9BACE</name>
<protein>
    <submittedName>
        <fullName evidence="2">Uncharacterized protein</fullName>
    </submittedName>
</protein>
<evidence type="ECO:0000256" key="1">
    <source>
        <dbReference type="SAM" id="Phobius"/>
    </source>
</evidence>
<comment type="caution">
    <text evidence="2">The sequence shown here is derived from an EMBL/GenBank/DDBJ whole genome shotgun (WGS) entry which is preliminary data.</text>
</comment>
<dbReference type="AlphaFoldDB" id="K9E056"/>
<accession>K9E056</accession>
<dbReference type="Proteomes" id="UP000009872">
    <property type="component" value="Unassembled WGS sequence"/>
</dbReference>
<sequence>MEAGDYLLVVVLIVLVVVGLIVNPVIAIAFVFFLFMRGSVKKQEAENKSNAKYYRDVIQARQDARIAKELEKNKNIKK</sequence>
<feature type="transmembrane region" description="Helical" evidence="1">
    <location>
        <begin position="6"/>
        <end position="35"/>
    </location>
</feature>
<keyword evidence="1" id="KW-0812">Transmembrane</keyword>
<evidence type="ECO:0000313" key="2">
    <source>
        <dbReference type="EMBL" id="EKU88936.1"/>
    </source>
</evidence>
<evidence type="ECO:0000313" key="3">
    <source>
        <dbReference type="Proteomes" id="UP000009872"/>
    </source>
</evidence>
<keyword evidence="1" id="KW-0472">Membrane</keyword>
<keyword evidence="1" id="KW-1133">Transmembrane helix</keyword>
<dbReference type="PATRIC" id="fig|742727.4.peg.3883"/>
<gene>
    <name evidence="2" type="ORF">HMPREF9447_03810</name>
</gene>
<dbReference type="STRING" id="742727.HMPREF9447_03810"/>
<reference evidence="2 3" key="1">
    <citation type="submission" date="2012-09" db="EMBL/GenBank/DDBJ databases">
        <title>The Genome Sequence of Bacteroides oleiciplenus YIT 12058.</title>
        <authorList>
            <consortium name="The Broad Institute Genome Sequencing Platform"/>
            <person name="Earl A."/>
            <person name="Ward D."/>
            <person name="Feldgarden M."/>
            <person name="Gevers D."/>
            <person name="Morotomi M."/>
            <person name="Walker B."/>
            <person name="Young S.K."/>
            <person name="Zeng Q."/>
            <person name="Gargeya S."/>
            <person name="Fitzgerald M."/>
            <person name="Haas B."/>
            <person name="Abouelleil A."/>
            <person name="Alvarado L."/>
            <person name="Arachchi H.M."/>
            <person name="Berlin A.M."/>
            <person name="Chapman S.B."/>
            <person name="Goldberg J."/>
            <person name="Griggs A."/>
            <person name="Gujja S."/>
            <person name="Hansen M."/>
            <person name="Howarth C."/>
            <person name="Imamovic A."/>
            <person name="Larimer J."/>
            <person name="McCowen C."/>
            <person name="Montmayeur A."/>
            <person name="Murphy C."/>
            <person name="Neiman D."/>
            <person name="Pearson M."/>
            <person name="Priest M."/>
            <person name="Roberts A."/>
            <person name="Saif S."/>
            <person name="Shea T."/>
            <person name="Sisk P."/>
            <person name="Sykes S."/>
            <person name="Wortman J."/>
            <person name="Nusbaum C."/>
            <person name="Birren B."/>
        </authorList>
    </citation>
    <scope>NUCLEOTIDE SEQUENCE [LARGE SCALE GENOMIC DNA]</scope>
    <source>
        <strain evidence="2 3">YIT 12058</strain>
    </source>
</reference>
<dbReference type="HOGENOM" id="CLU_2614683_0_0_10"/>